<proteinExistence type="predicted"/>
<accession>A0A7R9L551</accession>
<evidence type="ECO:0000313" key="1">
    <source>
        <dbReference type="EMBL" id="CAD7635277.1"/>
    </source>
</evidence>
<gene>
    <name evidence="1" type="ORF">OSB1V03_LOCUS15668</name>
</gene>
<evidence type="ECO:0000313" key="2">
    <source>
        <dbReference type="Proteomes" id="UP000759131"/>
    </source>
</evidence>
<dbReference type="EMBL" id="OC871035">
    <property type="protein sequence ID" value="CAD7635277.1"/>
    <property type="molecule type" value="Genomic_DNA"/>
</dbReference>
<dbReference type="AlphaFoldDB" id="A0A7R9L551"/>
<name>A0A7R9L551_9ACAR</name>
<dbReference type="Proteomes" id="UP000759131">
    <property type="component" value="Unassembled WGS sequence"/>
</dbReference>
<dbReference type="EMBL" id="CAJPIZ010016460">
    <property type="protein sequence ID" value="CAG2115707.1"/>
    <property type="molecule type" value="Genomic_DNA"/>
</dbReference>
<sequence>MGFNMGLQLNFDNLCLLPQNVLNEKLGKNLDTMHYRDVIIQLSKKLDELPANGFNDEFDSSESKV</sequence>
<reference evidence="1" key="1">
    <citation type="submission" date="2020-11" db="EMBL/GenBank/DDBJ databases">
        <authorList>
            <person name="Tran Van P."/>
        </authorList>
    </citation>
    <scope>NUCLEOTIDE SEQUENCE</scope>
</reference>
<organism evidence="1">
    <name type="scientific">Medioppia subpectinata</name>
    <dbReference type="NCBI Taxonomy" id="1979941"/>
    <lineage>
        <taxon>Eukaryota</taxon>
        <taxon>Metazoa</taxon>
        <taxon>Ecdysozoa</taxon>
        <taxon>Arthropoda</taxon>
        <taxon>Chelicerata</taxon>
        <taxon>Arachnida</taxon>
        <taxon>Acari</taxon>
        <taxon>Acariformes</taxon>
        <taxon>Sarcoptiformes</taxon>
        <taxon>Oribatida</taxon>
        <taxon>Brachypylina</taxon>
        <taxon>Oppioidea</taxon>
        <taxon>Oppiidae</taxon>
        <taxon>Medioppia</taxon>
    </lineage>
</organism>
<keyword evidence="2" id="KW-1185">Reference proteome</keyword>
<protein>
    <submittedName>
        <fullName evidence="1">Uncharacterized protein</fullName>
    </submittedName>
</protein>